<dbReference type="SMART" id="SM00091">
    <property type="entry name" value="PAS"/>
    <property type="match status" value="2"/>
</dbReference>
<dbReference type="InterPro" id="IPR013656">
    <property type="entry name" value="PAS_4"/>
</dbReference>
<dbReference type="CDD" id="cd00082">
    <property type="entry name" value="HisKA"/>
    <property type="match status" value="1"/>
</dbReference>
<dbReference type="Pfam" id="PF08448">
    <property type="entry name" value="PAS_4"/>
    <property type="match status" value="1"/>
</dbReference>
<dbReference type="SMART" id="SM00388">
    <property type="entry name" value="HisKA"/>
    <property type="match status" value="1"/>
</dbReference>
<dbReference type="Gene3D" id="1.10.287.130">
    <property type="match status" value="1"/>
</dbReference>
<proteinExistence type="predicted"/>
<feature type="non-terminal residue" evidence="2">
    <location>
        <position position="517"/>
    </location>
</feature>
<dbReference type="Pfam" id="PF01590">
    <property type="entry name" value="GAF"/>
    <property type="match status" value="1"/>
</dbReference>
<sequence>MEPHIKDASPVVEPLQRWGRRRREDAIAGSPGIAPAMLEQVLEASLSGTCVIDRRGSIVHVNRVLLATWGYSRQDLVGMSADLLWVSREEWADCVNCAFTAGRWSGTLTARRRDASVADVRVAISTIHDPETTDVWLLLSCLDVITGGARRGIESVVAAMPERFMDTKEIDRAIDDSLKDLARVCGACRGYLSLFNDPRTLLGTTHEWCMARKRPRRGEFQKIRGDDLPWWIEEILEGRTVLVDGKPGRGEFSGQERRFLERRDITAVLLIPLRLKARVVGFIGFEQDTGGARFRDEDTALLHVAVHIIAGALEQRQSEYVFRESENLYQIVLDAMTDAVTVIDTRFTILLANDAFIAWCEEFELDTSVAGKDLFSVLPFLSPTVQQQYVRVMRTGRSLTSDRSHQIGDRTIILREIRIPIFEHGEVTRIITVTRDITAQKEVEGLKSRAYAQIERNMEQFALLADHIRNPLQAIMGYAELMDDPGMAEKARQQVHRIDTIIDQLDERWAESRKLSM</sequence>
<evidence type="ECO:0000313" key="3">
    <source>
        <dbReference type="Proteomes" id="UP000737555"/>
    </source>
</evidence>
<dbReference type="Pfam" id="PF00989">
    <property type="entry name" value="PAS"/>
    <property type="match status" value="1"/>
</dbReference>
<dbReference type="EMBL" id="JABMJE010000068">
    <property type="protein sequence ID" value="NQS78250.1"/>
    <property type="molecule type" value="Genomic_DNA"/>
</dbReference>
<dbReference type="Gene3D" id="3.30.450.40">
    <property type="match status" value="1"/>
</dbReference>
<gene>
    <name evidence="2" type="ORF">HQQ74_06010</name>
</gene>
<organism evidence="2 3">
    <name type="scientific">Methanoculleus bourgensis</name>
    <dbReference type="NCBI Taxonomy" id="83986"/>
    <lineage>
        <taxon>Archaea</taxon>
        <taxon>Methanobacteriati</taxon>
        <taxon>Methanobacteriota</taxon>
        <taxon>Stenosarchaea group</taxon>
        <taxon>Methanomicrobia</taxon>
        <taxon>Methanomicrobiales</taxon>
        <taxon>Methanomicrobiaceae</taxon>
        <taxon>Methanoculleus</taxon>
    </lineage>
</organism>
<dbReference type="SUPFAM" id="SSF55785">
    <property type="entry name" value="PYP-like sensor domain (PAS domain)"/>
    <property type="match status" value="2"/>
</dbReference>
<dbReference type="Gene3D" id="3.30.450.20">
    <property type="entry name" value="PAS domain"/>
    <property type="match status" value="2"/>
</dbReference>
<dbReference type="GO" id="GO:0000155">
    <property type="term" value="F:phosphorelay sensor kinase activity"/>
    <property type="evidence" value="ECO:0007669"/>
    <property type="project" value="InterPro"/>
</dbReference>
<dbReference type="AlphaFoldDB" id="A0A8T7H6Q6"/>
<name>A0A8T7H6Q6_9EURY</name>
<dbReference type="SUPFAM" id="SSF55781">
    <property type="entry name" value="GAF domain-like"/>
    <property type="match status" value="1"/>
</dbReference>
<evidence type="ECO:0000259" key="1">
    <source>
        <dbReference type="PROSITE" id="PS50112"/>
    </source>
</evidence>
<dbReference type="InterPro" id="IPR003661">
    <property type="entry name" value="HisK_dim/P_dom"/>
</dbReference>
<accession>A0A8T7H6Q6</accession>
<dbReference type="SUPFAM" id="SSF47384">
    <property type="entry name" value="Homodimeric domain of signal transducing histidine kinase"/>
    <property type="match status" value="1"/>
</dbReference>
<dbReference type="InterPro" id="IPR003018">
    <property type="entry name" value="GAF"/>
</dbReference>
<feature type="domain" description="PAS" evidence="1">
    <location>
        <begin position="34"/>
        <end position="80"/>
    </location>
</feature>
<comment type="caution">
    <text evidence="2">The sequence shown here is derived from an EMBL/GenBank/DDBJ whole genome shotgun (WGS) entry which is preliminary data.</text>
</comment>
<dbReference type="InterPro" id="IPR029016">
    <property type="entry name" value="GAF-like_dom_sf"/>
</dbReference>
<evidence type="ECO:0000313" key="2">
    <source>
        <dbReference type="EMBL" id="NQS78250.1"/>
    </source>
</evidence>
<dbReference type="InterPro" id="IPR036097">
    <property type="entry name" value="HisK_dim/P_sf"/>
</dbReference>
<dbReference type="GO" id="GO:0006355">
    <property type="term" value="P:regulation of DNA-templated transcription"/>
    <property type="evidence" value="ECO:0007669"/>
    <property type="project" value="InterPro"/>
</dbReference>
<dbReference type="InterPro" id="IPR000014">
    <property type="entry name" value="PAS"/>
</dbReference>
<protein>
    <submittedName>
        <fullName evidence="2">PAS domain S-box protein</fullName>
    </submittedName>
</protein>
<dbReference type="PROSITE" id="PS50112">
    <property type="entry name" value="PAS"/>
    <property type="match status" value="1"/>
</dbReference>
<reference evidence="2" key="1">
    <citation type="submission" date="2020-05" db="EMBL/GenBank/DDBJ databases">
        <title>The first insight into the ecology of ammonia-tolerant syntrophic propionate oxidizing bacteria.</title>
        <authorList>
            <person name="Singh A."/>
            <person name="Schnurer A."/>
            <person name="Westerholm M."/>
        </authorList>
    </citation>
    <scope>NUCLEOTIDE SEQUENCE</scope>
    <source>
        <strain evidence="2">MAG54</strain>
    </source>
</reference>
<dbReference type="Pfam" id="PF00512">
    <property type="entry name" value="HisKA"/>
    <property type="match status" value="1"/>
</dbReference>
<dbReference type="InterPro" id="IPR035965">
    <property type="entry name" value="PAS-like_dom_sf"/>
</dbReference>
<dbReference type="InterPro" id="IPR013767">
    <property type="entry name" value="PAS_fold"/>
</dbReference>
<dbReference type="CDD" id="cd00130">
    <property type="entry name" value="PAS"/>
    <property type="match status" value="2"/>
</dbReference>
<dbReference type="SMART" id="SM00065">
    <property type="entry name" value="GAF"/>
    <property type="match status" value="1"/>
</dbReference>
<dbReference type="NCBIfam" id="TIGR00229">
    <property type="entry name" value="sensory_box"/>
    <property type="match status" value="1"/>
</dbReference>
<dbReference type="Proteomes" id="UP000737555">
    <property type="component" value="Unassembled WGS sequence"/>
</dbReference>